<sequence>MHLLKISLWTTASTAAKGESSTNTSASDLYWAAAPDPAKDTCIQHFAILLVFKLTTDEDVVTDGHVLDPRLLRVIGYTAANKHFSTYFSVSPSTAEHNDDLPAPTAPVTTTRSPLQILTFTFVKTGESAFHPKLPLSTDTTTFSDCSESSRITFLTL</sequence>
<dbReference type="Proteomes" id="UP001165083">
    <property type="component" value="Unassembled WGS sequence"/>
</dbReference>
<gene>
    <name evidence="1" type="ORF">Plil01_000342200</name>
</gene>
<comment type="caution">
    <text evidence="1">The sequence shown here is derived from an EMBL/GenBank/DDBJ whole genome shotgun (WGS) entry which is preliminary data.</text>
</comment>
<name>A0A9W6WQK7_9STRA</name>
<keyword evidence="2" id="KW-1185">Reference proteome</keyword>
<evidence type="ECO:0000313" key="1">
    <source>
        <dbReference type="EMBL" id="GMF12877.1"/>
    </source>
</evidence>
<dbReference type="EMBL" id="BSXW01000134">
    <property type="protein sequence ID" value="GMF12877.1"/>
    <property type="molecule type" value="Genomic_DNA"/>
</dbReference>
<reference evidence="1" key="1">
    <citation type="submission" date="2023-04" db="EMBL/GenBank/DDBJ databases">
        <title>Phytophthora lilii NBRC 32176.</title>
        <authorList>
            <person name="Ichikawa N."/>
            <person name="Sato H."/>
            <person name="Tonouchi N."/>
        </authorList>
    </citation>
    <scope>NUCLEOTIDE SEQUENCE</scope>
    <source>
        <strain evidence="1">NBRC 32176</strain>
    </source>
</reference>
<proteinExistence type="predicted"/>
<accession>A0A9W6WQK7</accession>
<dbReference type="AlphaFoldDB" id="A0A9W6WQK7"/>
<protein>
    <submittedName>
        <fullName evidence="1">Unnamed protein product</fullName>
    </submittedName>
</protein>
<organism evidence="1 2">
    <name type="scientific">Phytophthora lilii</name>
    <dbReference type="NCBI Taxonomy" id="2077276"/>
    <lineage>
        <taxon>Eukaryota</taxon>
        <taxon>Sar</taxon>
        <taxon>Stramenopiles</taxon>
        <taxon>Oomycota</taxon>
        <taxon>Peronosporomycetes</taxon>
        <taxon>Peronosporales</taxon>
        <taxon>Peronosporaceae</taxon>
        <taxon>Phytophthora</taxon>
    </lineage>
</organism>
<evidence type="ECO:0000313" key="2">
    <source>
        <dbReference type="Proteomes" id="UP001165083"/>
    </source>
</evidence>